<protein>
    <submittedName>
        <fullName evidence="2">Uncharacterized protein</fullName>
    </submittedName>
</protein>
<evidence type="ECO:0000313" key="3">
    <source>
        <dbReference type="Proteomes" id="UP000001095"/>
    </source>
</evidence>
<proteinExistence type="predicted"/>
<sequence length="69" mass="7732">MTTHSTPLPASITEMPAPLPGHSPRRMLAEISEFWRIFIQAAFNPYHPEQHYMRGPGPACARKFGKAAK</sequence>
<name>K8P8B7_9BRAD</name>
<dbReference type="AlphaFoldDB" id="K8P8B7"/>
<dbReference type="HOGENOM" id="CLU_196549_0_0_5"/>
<dbReference type="PATRIC" id="fig|883079.3.peg.2133"/>
<keyword evidence="3" id="KW-1185">Reference proteome</keyword>
<dbReference type="OrthoDB" id="8086182at2"/>
<dbReference type="EMBL" id="AGWY01000008">
    <property type="protein sequence ID" value="EKS35890.1"/>
    <property type="molecule type" value="Genomic_DNA"/>
</dbReference>
<comment type="caution">
    <text evidence="2">The sequence shown here is derived from an EMBL/GenBank/DDBJ whole genome shotgun (WGS) entry which is preliminary data.</text>
</comment>
<gene>
    <name evidence="2" type="ORF">HMPREF9696_02102</name>
</gene>
<accession>K8P8B7</accession>
<organism evidence="2 3">
    <name type="scientific">Afipia clevelandensis ATCC 49720</name>
    <dbReference type="NCBI Taxonomy" id="883079"/>
    <lineage>
        <taxon>Bacteria</taxon>
        <taxon>Pseudomonadati</taxon>
        <taxon>Pseudomonadota</taxon>
        <taxon>Alphaproteobacteria</taxon>
        <taxon>Hyphomicrobiales</taxon>
        <taxon>Nitrobacteraceae</taxon>
        <taxon>Afipia</taxon>
    </lineage>
</organism>
<evidence type="ECO:0000256" key="1">
    <source>
        <dbReference type="SAM" id="MobiDB-lite"/>
    </source>
</evidence>
<feature type="region of interest" description="Disordered" evidence="1">
    <location>
        <begin position="1"/>
        <end position="21"/>
    </location>
</feature>
<dbReference type="Proteomes" id="UP000001095">
    <property type="component" value="Unassembled WGS sequence"/>
</dbReference>
<reference evidence="2 3" key="1">
    <citation type="submission" date="2012-04" db="EMBL/GenBank/DDBJ databases">
        <title>The Genome Sequence of Afipia clevelandensis ATCC 49720.</title>
        <authorList>
            <consortium name="The Broad Institute Genome Sequencing Platform"/>
            <person name="Earl A."/>
            <person name="Ward D."/>
            <person name="Feldgarden M."/>
            <person name="Gevers D."/>
            <person name="Huys G."/>
            <person name="Walker B."/>
            <person name="Young S.K."/>
            <person name="Zeng Q."/>
            <person name="Gargeya S."/>
            <person name="Fitzgerald M."/>
            <person name="Haas B."/>
            <person name="Abouelleil A."/>
            <person name="Alvarado L."/>
            <person name="Arachchi H.M."/>
            <person name="Berlin A."/>
            <person name="Chapman S.B."/>
            <person name="Goldberg J."/>
            <person name="Griggs A."/>
            <person name="Gujja S."/>
            <person name="Hansen M."/>
            <person name="Howarth C."/>
            <person name="Imamovic A."/>
            <person name="Larimer J."/>
            <person name="McCowen C."/>
            <person name="Montmayeur A."/>
            <person name="Murphy C."/>
            <person name="Neiman D."/>
            <person name="Pearson M."/>
            <person name="Priest M."/>
            <person name="Roberts A."/>
            <person name="Saif S."/>
            <person name="Shea T."/>
            <person name="Sisk P."/>
            <person name="Sykes S."/>
            <person name="Wortman J."/>
            <person name="Nusbaum C."/>
            <person name="Birren B."/>
        </authorList>
    </citation>
    <scope>NUCLEOTIDE SEQUENCE [LARGE SCALE GENOMIC DNA]</scope>
    <source>
        <strain evidence="2 3">ATCC 49720</strain>
    </source>
</reference>
<dbReference type="RefSeq" id="WP_002712968.1">
    <property type="nucleotide sequence ID" value="NZ_KB375281.1"/>
</dbReference>
<evidence type="ECO:0000313" key="2">
    <source>
        <dbReference type="EMBL" id="EKS35890.1"/>
    </source>
</evidence>